<dbReference type="PANTHER" id="PTHR13887:SF14">
    <property type="entry name" value="DISULFIDE BOND FORMATION PROTEIN D"/>
    <property type="match status" value="1"/>
</dbReference>
<dbReference type="PANTHER" id="PTHR13887">
    <property type="entry name" value="GLUTATHIONE S-TRANSFERASE KAPPA"/>
    <property type="match status" value="1"/>
</dbReference>
<dbReference type="SUPFAM" id="SSF52833">
    <property type="entry name" value="Thioredoxin-like"/>
    <property type="match status" value="1"/>
</dbReference>
<evidence type="ECO:0000256" key="1">
    <source>
        <dbReference type="ARBA" id="ARBA00022729"/>
    </source>
</evidence>
<name>A0ABW1ZXW8_9GAMM</name>
<dbReference type="Gene3D" id="3.40.30.10">
    <property type="entry name" value="Glutaredoxin"/>
    <property type="match status" value="1"/>
</dbReference>
<keyword evidence="2" id="KW-0560">Oxidoreductase</keyword>
<organism evidence="6 7">
    <name type="scientific">Marinobacterium aestuariivivens</name>
    <dbReference type="NCBI Taxonomy" id="1698799"/>
    <lineage>
        <taxon>Bacteria</taxon>
        <taxon>Pseudomonadati</taxon>
        <taxon>Pseudomonadota</taxon>
        <taxon>Gammaproteobacteria</taxon>
        <taxon>Oceanospirillales</taxon>
        <taxon>Oceanospirillaceae</taxon>
        <taxon>Marinobacterium</taxon>
    </lineage>
</organism>
<sequence length="213" mass="24478">MNPKYRIEFFHDAVCGWCYIQSPILRKLADEGLVEVHHRAFVLQRNDHEMKLRFGSLENAKKEILNHWQSCQRFEGTRRFNIEGMRAAPFNYPSGLLAAKGAKAAELLGGQDTHWDFFDLVQQEHLQRANNIGAIDTLLGVASCLGFDTVEFEQTMHSDEVEAGLESDRKRAERFDIRSIPSMIVDDRYLVGKTTKYSDLVRLLARLRPSNHV</sequence>
<keyword evidence="7" id="KW-1185">Reference proteome</keyword>
<reference evidence="7" key="1">
    <citation type="journal article" date="2019" name="Int. J. Syst. Evol. Microbiol.">
        <title>The Global Catalogue of Microorganisms (GCM) 10K type strain sequencing project: providing services to taxonomists for standard genome sequencing and annotation.</title>
        <authorList>
            <consortium name="The Broad Institute Genomics Platform"/>
            <consortium name="The Broad Institute Genome Sequencing Center for Infectious Disease"/>
            <person name="Wu L."/>
            <person name="Ma J."/>
        </authorList>
    </citation>
    <scope>NUCLEOTIDE SEQUENCE [LARGE SCALE GENOMIC DNA]</scope>
    <source>
        <strain evidence="7">NBRC 111756</strain>
    </source>
</reference>
<proteinExistence type="predicted"/>
<keyword evidence="4" id="KW-0676">Redox-active center</keyword>
<dbReference type="Pfam" id="PF01323">
    <property type="entry name" value="DSBA"/>
    <property type="match status" value="1"/>
</dbReference>
<dbReference type="EMBL" id="JBHSWE010000001">
    <property type="protein sequence ID" value="MFC6669999.1"/>
    <property type="molecule type" value="Genomic_DNA"/>
</dbReference>
<dbReference type="RefSeq" id="WP_379908517.1">
    <property type="nucleotide sequence ID" value="NZ_JBHSWE010000001.1"/>
</dbReference>
<feature type="domain" description="DSBA-like thioredoxin" evidence="5">
    <location>
        <begin position="7"/>
        <end position="193"/>
    </location>
</feature>
<protein>
    <submittedName>
        <fullName evidence="6">DsbA family protein</fullName>
    </submittedName>
</protein>
<dbReference type="Proteomes" id="UP001596422">
    <property type="component" value="Unassembled WGS sequence"/>
</dbReference>
<evidence type="ECO:0000313" key="6">
    <source>
        <dbReference type="EMBL" id="MFC6669999.1"/>
    </source>
</evidence>
<evidence type="ECO:0000256" key="3">
    <source>
        <dbReference type="ARBA" id="ARBA00023157"/>
    </source>
</evidence>
<gene>
    <name evidence="6" type="ORF">ACFQDL_07800</name>
</gene>
<evidence type="ECO:0000256" key="2">
    <source>
        <dbReference type="ARBA" id="ARBA00023002"/>
    </source>
</evidence>
<comment type="caution">
    <text evidence="6">The sequence shown here is derived from an EMBL/GenBank/DDBJ whole genome shotgun (WGS) entry which is preliminary data.</text>
</comment>
<keyword evidence="3" id="KW-1015">Disulfide bond</keyword>
<dbReference type="InterPro" id="IPR036249">
    <property type="entry name" value="Thioredoxin-like_sf"/>
</dbReference>
<keyword evidence="1" id="KW-0732">Signal</keyword>
<evidence type="ECO:0000256" key="4">
    <source>
        <dbReference type="ARBA" id="ARBA00023284"/>
    </source>
</evidence>
<dbReference type="InterPro" id="IPR001853">
    <property type="entry name" value="DSBA-like_thioredoxin_dom"/>
</dbReference>
<evidence type="ECO:0000259" key="5">
    <source>
        <dbReference type="Pfam" id="PF01323"/>
    </source>
</evidence>
<evidence type="ECO:0000313" key="7">
    <source>
        <dbReference type="Proteomes" id="UP001596422"/>
    </source>
</evidence>
<accession>A0ABW1ZXW8</accession>